<comment type="caution">
    <text evidence="2">The sequence shown here is derived from an EMBL/GenBank/DDBJ whole genome shotgun (WGS) entry which is preliminary data.</text>
</comment>
<dbReference type="EMBL" id="MUKB01000062">
    <property type="protein sequence ID" value="OPX17916.1"/>
    <property type="molecule type" value="Genomic_DNA"/>
</dbReference>
<reference evidence="3" key="1">
    <citation type="submission" date="2017-01" db="EMBL/GenBank/DDBJ databases">
        <title>Novel pathways for hydrocarbon cycling and metabolic interdependencies in hydrothermal sediment communities.</title>
        <authorList>
            <person name="Dombrowski N."/>
            <person name="Seitz K."/>
            <person name="Teske A."/>
            <person name="Baker B."/>
        </authorList>
    </citation>
    <scope>NUCLEOTIDE SEQUENCE [LARGE SCALE GENOMIC DNA]</scope>
</reference>
<keyword evidence="1" id="KW-1133">Transmembrane helix</keyword>
<evidence type="ECO:0000313" key="3">
    <source>
        <dbReference type="Proteomes" id="UP000191663"/>
    </source>
</evidence>
<name>A0A1V4QGR9_UNCW3</name>
<dbReference type="AlphaFoldDB" id="A0A1V4QGR9"/>
<keyword evidence="1" id="KW-0472">Membrane</keyword>
<protein>
    <submittedName>
        <fullName evidence="2">Uncharacterized protein</fullName>
    </submittedName>
</protein>
<evidence type="ECO:0000256" key="1">
    <source>
        <dbReference type="SAM" id="Phobius"/>
    </source>
</evidence>
<keyword evidence="1" id="KW-0812">Transmembrane</keyword>
<gene>
    <name evidence="2" type="ORF">BXT86_03930</name>
</gene>
<feature type="transmembrane region" description="Helical" evidence="1">
    <location>
        <begin position="44"/>
        <end position="77"/>
    </location>
</feature>
<dbReference type="Proteomes" id="UP000191663">
    <property type="component" value="Unassembled WGS sequence"/>
</dbReference>
<accession>A0A1V4QGR9</accession>
<evidence type="ECO:0000313" key="2">
    <source>
        <dbReference type="EMBL" id="OPX17916.1"/>
    </source>
</evidence>
<organism evidence="2 3">
    <name type="scientific">candidate division WOR-3 bacterium 4484_100</name>
    <dbReference type="NCBI Taxonomy" id="1936077"/>
    <lineage>
        <taxon>Bacteria</taxon>
        <taxon>Bacteria division WOR-3</taxon>
    </lineage>
</organism>
<sequence length="100" mass="11525">MSLIFILCSAIVSLILKDWVCFIPAVVSLPLFLYSSIKMDNRSIFLSIGIGGPLLILLTGIVFPYFFILALITFIFLRIYYRHRFNINYPSLQMPWKGSE</sequence>
<proteinExistence type="predicted"/>